<dbReference type="OrthoDB" id="4722at2157"/>
<dbReference type="RefSeq" id="WP_011972761.1">
    <property type="nucleotide sequence ID" value="NC_009635.1"/>
</dbReference>
<reference evidence="3" key="1">
    <citation type="submission" date="2007-06" db="EMBL/GenBank/DDBJ databases">
        <title>Complete sequence of Methanococcus aeolicus Nankai-3.</title>
        <authorList>
            <consortium name="US DOE Joint Genome Institute"/>
            <person name="Copeland A."/>
            <person name="Lucas S."/>
            <person name="Lapidus A."/>
            <person name="Barry K."/>
            <person name="Glavina del Rio T."/>
            <person name="Dalin E."/>
            <person name="Tice H."/>
            <person name="Pitluck S."/>
            <person name="Chain P."/>
            <person name="Malfatti S."/>
            <person name="Shin M."/>
            <person name="Vergez L."/>
            <person name="Schmutz J."/>
            <person name="Larimer F."/>
            <person name="Land M."/>
            <person name="Hauser L."/>
            <person name="Kyrpides N."/>
            <person name="Lykidis A."/>
            <person name="Sieprawska-Lupa M."/>
            <person name="Whitman W.B."/>
            <person name="Richardson P."/>
        </authorList>
    </citation>
    <scope>NUCLEOTIDE SEQUENCE [LARGE SCALE GENOMIC DNA]</scope>
    <source>
        <strain evidence="3">Nankai-3</strain>
    </source>
</reference>
<dbReference type="KEGG" id="mae:Maeo_0036"/>
<dbReference type="Proteomes" id="UP000001106">
    <property type="component" value="Chromosome"/>
</dbReference>
<dbReference type="Gene3D" id="3.30.420.180">
    <property type="entry name" value="CobE/GbiG C-terminal domain"/>
    <property type="match status" value="1"/>
</dbReference>
<evidence type="ECO:0000313" key="3">
    <source>
        <dbReference type="EMBL" id="ABR55629.1"/>
    </source>
</evidence>
<organism evidence="3 4">
    <name type="scientific">Methanococcus aeolicus (strain ATCC BAA-1280 / DSM 17508 / OCM 812 / Nankai-3)</name>
    <dbReference type="NCBI Taxonomy" id="419665"/>
    <lineage>
        <taxon>Archaea</taxon>
        <taxon>Methanobacteriati</taxon>
        <taxon>Methanobacteriota</taxon>
        <taxon>Methanomada group</taxon>
        <taxon>Methanococci</taxon>
        <taxon>Methanococcales</taxon>
        <taxon>Methanococcaceae</taxon>
        <taxon>Methanococcus</taxon>
    </lineage>
</organism>
<dbReference type="InterPro" id="IPR038029">
    <property type="entry name" value="GbiG_N_sf"/>
</dbReference>
<dbReference type="PANTHER" id="PTHR37477">
    <property type="entry name" value="COBALT-PRECORRIN-5A HYDROLASE"/>
    <property type="match status" value="1"/>
</dbReference>
<protein>
    <submittedName>
        <fullName evidence="3">Cobalamin (Vitamin B12) biosynthesis CbiG protein</fullName>
    </submittedName>
</protein>
<evidence type="ECO:0000259" key="2">
    <source>
        <dbReference type="Pfam" id="PF11760"/>
    </source>
</evidence>
<dbReference type="InterPro" id="IPR036518">
    <property type="entry name" value="CobE/GbiG_C_sf"/>
</dbReference>
<sequence>MIKIIYIMENGKILANKIKNILDYHFYDNNIFTSKNLEIEGNEKGFIFIMASGIVLRKYLDQIKINNDKTKDGFVIIIDEFGKNIIPILSNHIGGGNYFSNLIGRELNSNVAITTATDVNNKIGIDELATKYFLEMPNKKDILKINKKVLTEKVDLILPNEWKPIKNMVNTYNVNYHDKNYVVIDDNILLNPKKIAVGIGARKNIKSHKVYWAVKKALYLRDIPLWRVDCFATVDVKKDEKGLIETVKTINKELFIFNRQDINEVYSNRNDLAKSDFVYKTIGVYGVAEPVSILGVKKISNNINIDINDIELILRKFKNKGVSIAIAVG</sequence>
<dbReference type="GeneID" id="5327227"/>
<name>A6UT07_META3</name>
<feature type="domain" description="Cobalamin synthesis G N-terminal" evidence="2">
    <location>
        <begin position="42"/>
        <end position="118"/>
    </location>
</feature>
<dbReference type="PANTHER" id="PTHR37477:SF1">
    <property type="entry name" value="COBALT-PRECORRIN-5A HYDROLASE"/>
    <property type="match status" value="1"/>
</dbReference>
<accession>A6UT07</accession>
<proteinExistence type="predicted"/>
<dbReference type="SUPFAM" id="SSF159664">
    <property type="entry name" value="CobE/GbiG C-terminal domain-like"/>
    <property type="match status" value="1"/>
</dbReference>
<dbReference type="InterPro" id="IPR002750">
    <property type="entry name" value="CobE/GbiG_C"/>
</dbReference>
<dbReference type="Pfam" id="PF01890">
    <property type="entry name" value="CbiG_C"/>
    <property type="match status" value="1"/>
</dbReference>
<feature type="domain" description="CobE/GbiG C-terminal" evidence="1">
    <location>
        <begin position="195"/>
        <end position="327"/>
    </location>
</feature>
<dbReference type="GO" id="GO:0009236">
    <property type="term" value="P:cobalamin biosynthetic process"/>
    <property type="evidence" value="ECO:0007669"/>
    <property type="project" value="InterPro"/>
</dbReference>
<keyword evidence="4" id="KW-1185">Reference proteome</keyword>
<dbReference type="EMBL" id="CP000743">
    <property type="protein sequence ID" value="ABR55629.1"/>
    <property type="molecule type" value="Genomic_DNA"/>
</dbReference>
<evidence type="ECO:0000259" key="1">
    <source>
        <dbReference type="Pfam" id="PF01890"/>
    </source>
</evidence>
<dbReference type="AlphaFoldDB" id="A6UT07"/>
<dbReference type="eggNOG" id="arCOG00651">
    <property type="taxonomic scope" value="Archaea"/>
</dbReference>
<dbReference type="Gene3D" id="3.40.50.11220">
    <property type="match status" value="1"/>
</dbReference>
<dbReference type="InterPro" id="IPR052553">
    <property type="entry name" value="CbiG_hydrolase"/>
</dbReference>
<dbReference type="STRING" id="419665.Maeo_0036"/>
<dbReference type="HOGENOM" id="CLU_028397_0_0_2"/>
<dbReference type="SUPFAM" id="SSF159672">
    <property type="entry name" value="CbiG N-terminal domain-like"/>
    <property type="match status" value="1"/>
</dbReference>
<dbReference type="InterPro" id="IPR021744">
    <property type="entry name" value="CbiG_N"/>
</dbReference>
<dbReference type="Pfam" id="PF11760">
    <property type="entry name" value="CbiG_N"/>
    <property type="match status" value="1"/>
</dbReference>
<gene>
    <name evidence="3" type="ordered locus">Maeo_0036</name>
</gene>
<evidence type="ECO:0000313" key="4">
    <source>
        <dbReference type="Proteomes" id="UP000001106"/>
    </source>
</evidence>